<dbReference type="PANTHER" id="PTHR47955">
    <property type="entry name" value="CYTOCHROME P450 FAMILY 71 PROTEIN"/>
    <property type="match status" value="1"/>
</dbReference>
<dbReference type="GO" id="GO:0004497">
    <property type="term" value="F:monooxygenase activity"/>
    <property type="evidence" value="ECO:0007669"/>
    <property type="project" value="InterPro"/>
</dbReference>
<gene>
    <name evidence="7" type="ORF">F3Y22_tig00110187pilonHSYRG00428</name>
</gene>
<reference evidence="7" key="1">
    <citation type="submission" date="2019-09" db="EMBL/GenBank/DDBJ databases">
        <title>Draft genome information of white flower Hibiscus syriacus.</title>
        <authorList>
            <person name="Kim Y.-M."/>
        </authorList>
    </citation>
    <scope>NUCLEOTIDE SEQUENCE [LARGE SCALE GENOMIC DNA]</scope>
    <source>
        <strain evidence="7">YM2019G1</strain>
    </source>
</reference>
<dbReference type="InterPro" id="IPR001128">
    <property type="entry name" value="Cyt_P450"/>
</dbReference>
<feature type="transmembrane region" description="Helical" evidence="6">
    <location>
        <begin position="716"/>
        <end position="734"/>
    </location>
</feature>
<keyword evidence="2" id="KW-0349">Heme</keyword>
<dbReference type="InterPro" id="IPR002401">
    <property type="entry name" value="Cyt_P450_E_grp-I"/>
</dbReference>
<evidence type="ECO:0000313" key="7">
    <source>
        <dbReference type="EMBL" id="KAE8715013.1"/>
    </source>
</evidence>
<dbReference type="Pfam" id="PF00067">
    <property type="entry name" value="p450"/>
    <property type="match status" value="2"/>
</dbReference>
<proteinExistence type="inferred from homology"/>
<dbReference type="GO" id="GO:0005506">
    <property type="term" value="F:iron ion binding"/>
    <property type="evidence" value="ECO:0007669"/>
    <property type="project" value="InterPro"/>
</dbReference>
<comment type="similarity">
    <text evidence="1">Belongs to the cytochrome P450 family.</text>
</comment>
<feature type="transmembrane region" description="Helical" evidence="6">
    <location>
        <begin position="455"/>
        <end position="472"/>
    </location>
</feature>
<evidence type="ECO:0000256" key="2">
    <source>
        <dbReference type="ARBA" id="ARBA00022617"/>
    </source>
</evidence>
<evidence type="ECO:0000256" key="6">
    <source>
        <dbReference type="SAM" id="Phobius"/>
    </source>
</evidence>
<dbReference type="Gene3D" id="1.10.630.10">
    <property type="entry name" value="Cytochrome P450"/>
    <property type="match status" value="1"/>
</dbReference>
<dbReference type="PANTHER" id="PTHR47955:SF8">
    <property type="entry name" value="CYTOCHROME P450 71D11-LIKE"/>
    <property type="match status" value="1"/>
</dbReference>
<name>A0A6A3BEH9_HIBSY</name>
<dbReference type="InterPro" id="IPR036396">
    <property type="entry name" value="Cyt_P450_sf"/>
</dbReference>
<protein>
    <recommendedName>
        <fullName evidence="9">Cytochrome P450</fullName>
    </recommendedName>
</protein>
<dbReference type="GO" id="GO:0020037">
    <property type="term" value="F:heme binding"/>
    <property type="evidence" value="ECO:0007669"/>
    <property type="project" value="InterPro"/>
</dbReference>
<dbReference type="EMBL" id="VEPZ02000867">
    <property type="protein sequence ID" value="KAE8715013.1"/>
    <property type="molecule type" value="Genomic_DNA"/>
</dbReference>
<keyword evidence="3" id="KW-0479">Metal-binding</keyword>
<dbReference type="GO" id="GO:0016705">
    <property type="term" value="F:oxidoreductase activity, acting on paired donors, with incorporation or reduction of molecular oxygen"/>
    <property type="evidence" value="ECO:0007669"/>
    <property type="project" value="InterPro"/>
</dbReference>
<evidence type="ECO:0000256" key="4">
    <source>
        <dbReference type="ARBA" id="ARBA00023002"/>
    </source>
</evidence>
<dbReference type="AlphaFoldDB" id="A0A6A3BEH9"/>
<keyword evidence="6" id="KW-1133">Transmembrane helix</keyword>
<keyword evidence="5" id="KW-0408">Iron</keyword>
<dbReference type="SUPFAM" id="SSF48264">
    <property type="entry name" value="Cytochrome P450"/>
    <property type="match status" value="1"/>
</dbReference>
<comment type="caution">
    <text evidence="7">The sequence shown here is derived from an EMBL/GenBank/DDBJ whole genome shotgun (WGS) entry which is preliminary data.</text>
</comment>
<accession>A0A6A3BEH9</accession>
<keyword evidence="6" id="KW-0472">Membrane</keyword>
<sequence>MDRILKFRDNWNRCNLMDAGYVGRKFTWTRQHQGRVILPERLDILLYNIDMVDFFPNLRVITLTRIYSDHNLILVNTDLEIPMDKDKRPFRFEVAWLTHEEFKMVFNSAWDRKKHSLVDAVEEVKNVIISWKDSNFGNIFKRKKTLAKRLQGIQRSPHYFHSNFLQDLEKVLDYEYQQVLTQKEIFWFIPRLNEEEKSDLSKQVTMEEVKEELFTMKGMKAPGPDDIQHIFYKQNWDTVKNALCDFANMALELGKMDTKILRTFLEAFHSMMNLKGQANPEQMQHMRNCLYEFSQAAGVKVASFIDENRSWNIREIQHLISEETREEIKRVPIPILEDIQEHDKISWGFAKDGKFTVNSAYQAITNMEIEGMILAKSLGLRNVILEMDAKWVVDLFKGENMNVSVDMGLINECINILKEGWVVEMPPTDLLAPLEVDKNGEVFPLDLYNFTMDKLLPMFLAFVLFVFMVFKLRKRSKTKDSPKKLPPSPWKLPLIGHLHHFFFSLPHRRLMELSERYGPVMHLKLGELSHVVVSSVEAAKEVMNTHDIKFANRPYLLAAEIILYNCSGIASASYGASWRQLRKFCTLELFISNVCNHSDQSENSSTLMTTFTGRCKRYGAFFSILTKLTELGSGFSIVDMFPSVKLLPVITGMRSKLERLHPDLDAMLESIIEEHRASNAKPKKSDDEIDDLVDVLLNLQDHGGSEIPLTTDNIKAVILVSSLISLLLLVYIMLGKEPSRSCFQDLLMDGTESPSIIIEWAMSEIIKNPAILKKAQAEVRQVYDRIGNVDESKLDELKYLKLVVKETLRLHPPGPLLLPRENNEKCEINGYEIPAKTSDC</sequence>
<evidence type="ECO:0000256" key="1">
    <source>
        <dbReference type="ARBA" id="ARBA00010617"/>
    </source>
</evidence>
<keyword evidence="6" id="KW-0812">Transmembrane</keyword>
<keyword evidence="4" id="KW-0560">Oxidoreductase</keyword>
<evidence type="ECO:0000256" key="5">
    <source>
        <dbReference type="ARBA" id="ARBA00023004"/>
    </source>
</evidence>
<organism evidence="7 8">
    <name type="scientific">Hibiscus syriacus</name>
    <name type="common">Rose of Sharon</name>
    <dbReference type="NCBI Taxonomy" id="106335"/>
    <lineage>
        <taxon>Eukaryota</taxon>
        <taxon>Viridiplantae</taxon>
        <taxon>Streptophyta</taxon>
        <taxon>Embryophyta</taxon>
        <taxon>Tracheophyta</taxon>
        <taxon>Spermatophyta</taxon>
        <taxon>Magnoliopsida</taxon>
        <taxon>eudicotyledons</taxon>
        <taxon>Gunneridae</taxon>
        <taxon>Pentapetalae</taxon>
        <taxon>rosids</taxon>
        <taxon>malvids</taxon>
        <taxon>Malvales</taxon>
        <taxon>Malvaceae</taxon>
        <taxon>Malvoideae</taxon>
        <taxon>Hibiscus</taxon>
    </lineage>
</organism>
<evidence type="ECO:0000256" key="3">
    <source>
        <dbReference type="ARBA" id="ARBA00022723"/>
    </source>
</evidence>
<dbReference type="PRINTS" id="PR00463">
    <property type="entry name" value="EP450I"/>
</dbReference>
<evidence type="ECO:0008006" key="9">
    <source>
        <dbReference type="Google" id="ProtNLM"/>
    </source>
</evidence>
<evidence type="ECO:0000313" key="8">
    <source>
        <dbReference type="Proteomes" id="UP000436088"/>
    </source>
</evidence>
<dbReference type="Proteomes" id="UP000436088">
    <property type="component" value="Unassembled WGS sequence"/>
</dbReference>
<keyword evidence="8" id="KW-1185">Reference proteome</keyword>